<dbReference type="SUPFAM" id="SSF51735">
    <property type="entry name" value="NAD(P)-binding Rossmann-fold domains"/>
    <property type="match status" value="1"/>
</dbReference>
<dbReference type="RefSeq" id="WP_203781951.1">
    <property type="nucleotide sequence ID" value="NZ_BOMV01000034.1"/>
</dbReference>
<dbReference type="PANTHER" id="PTHR24321:SF14">
    <property type="entry name" value="SHORT-CHAIN TYPE DEHYDROGENASE_REDUCTASE BLR2146-RELATED"/>
    <property type="match status" value="1"/>
</dbReference>
<dbReference type="Proteomes" id="UP000636960">
    <property type="component" value="Unassembled WGS sequence"/>
</dbReference>
<organism evidence="3 4">
    <name type="scientific">Paractinoplanes rishiriensis</name>
    <dbReference type="NCBI Taxonomy" id="1050105"/>
    <lineage>
        <taxon>Bacteria</taxon>
        <taxon>Bacillati</taxon>
        <taxon>Actinomycetota</taxon>
        <taxon>Actinomycetes</taxon>
        <taxon>Micromonosporales</taxon>
        <taxon>Micromonosporaceae</taxon>
        <taxon>Paractinoplanes</taxon>
    </lineage>
</organism>
<dbReference type="AlphaFoldDB" id="A0A919N0X6"/>
<dbReference type="CDD" id="cd05233">
    <property type="entry name" value="SDR_c"/>
    <property type="match status" value="1"/>
</dbReference>
<proteinExistence type="inferred from homology"/>
<dbReference type="InterPro" id="IPR002347">
    <property type="entry name" value="SDR_fam"/>
</dbReference>
<evidence type="ECO:0000313" key="3">
    <source>
        <dbReference type="EMBL" id="GIE95662.1"/>
    </source>
</evidence>
<gene>
    <name evidence="3" type="ORF">Ari01nite_31270</name>
</gene>
<sequence>MRGLRGKRILVAGAATGIGAATAARLAEEGVRLFLGDINEEGVRGTAERTDAGVARFDLADADSVAALVAAAVEHLGGLDGVANVAADLSPGTLGNDTALVDLDVAVWEQTLRANLLGFALVGKHAIPHLIAAGGGAVVNTSSAASWAGEPVRPAYAASKAGINALTRHIASAYGKDGVRANSVSPGAVLSETALATMSAEFQARMLAAVTVPRLGQPDDLAATICYLLSDDASWVSGQVWTVNGGGGFRD</sequence>
<dbReference type="InterPro" id="IPR036291">
    <property type="entry name" value="NAD(P)-bd_dom_sf"/>
</dbReference>
<evidence type="ECO:0000256" key="2">
    <source>
        <dbReference type="ARBA" id="ARBA00023002"/>
    </source>
</evidence>
<evidence type="ECO:0000313" key="4">
    <source>
        <dbReference type="Proteomes" id="UP000636960"/>
    </source>
</evidence>
<dbReference type="Pfam" id="PF13561">
    <property type="entry name" value="adh_short_C2"/>
    <property type="match status" value="1"/>
</dbReference>
<protein>
    <submittedName>
        <fullName evidence="3">Short-chain type dehydrogenase/reductase y4lA</fullName>
    </submittedName>
</protein>
<keyword evidence="4" id="KW-1185">Reference proteome</keyword>
<dbReference type="PRINTS" id="PR00081">
    <property type="entry name" value="GDHRDH"/>
</dbReference>
<dbReference type="InterPro" id="IPR020904">
    <property type="entry name" value="Sc_DH/Rdtase_CS"/>
</dbReference>
<reference evidence="3" key="1">
    <citation type="submission" date="2021-01" db="EMBL/GenBank/DDBJ databases">
        <title>Whole genome shotgun sequence of Actinoplanes rishiriensis NBRC 108556.</title>
        <authorList>
            <person name="Komaki H."/>
            <person name="Tamura T."/>
        </authorList>
    </citation>
    <scope>NUCLEOTIDE SEQUENCE</scope>
    <source>
        <strain evidence="3">NBRC 108556</strain>
    </source>
</reference>
<dbReference type="PROSITE" id="PS00061">
    <property type="entry name" value="ADH_SHORT"/>
    <property type="match status" value="1"/>
</dbReference>
<comment type="similarity">
    <text evidence="1">Belongs to the short-chain dehydrogenases/reductases (SDR) family.</text>
</comment>
<dbReference type="FunFam" id="3.40.50.720:FF:000084">
    <property type="entry name" value="Short-chain dehydrogenase reductase"/>
    <property type="match status" value="1"/>
</dbReference>
<dbReference type="EMBL" id="BOMV01000034">
    <property type="protein sequence ID" value="GIE95662.1"/>
    <property type="molecule type" value="Genomic_DNA"/>
</dbReference>
<dbReference type="GO" id="GO:0016491">
    <property type="term" value="F:oxidoreductase activity"/>
    <property type="evidence" value="ECO:0007669"/>
    <property type="project" value="UniProtKB-KW"/>
</dbReference>
<name>A0A919N0X6_9ACTN</name>
<dbReference type="PANTHER" id="PTHR24321">
    <property type="entry name" value="DEHYDROGENASES, SHORT CHAIN"/>
    <property type="match status" value="1"/>
</dbReference>
<comment type="caution">
    <text evidence="3">The sequence shown here is derived from an EMBL/GenBank/DDBJ whole genome shotgun (WGS) entry which is preliminary data.</text>
</comment>
<dbReference type="Gene3D" id="3.40.50.720">
    <property type="entry name" value="NAD(P)-binding Rossmann-like Domain"/>
    <property type="match status" value="1"/>
</dbReference>
<evidence type="ECO:0000256" key="1">
    <source>
        <dbReference type="ARBA" id="ARBA00006484"/>
    </source>
</evidence>
<accession>A0A919N0X6</accession>
<keyword evidence="2" id="KW-0560">Oxidoreductase</keyword>